<dbReference type="GO" id="GO:0016020">
    <property type="term" value="C:membrane"/>
    <property type="evidence" value="ECO:0007669"/>
    <property type="project" value="TreeGrafter"/>
</dbReference>
<dbReference type="PANTHER" id="PTHR44196:SF3">
    <property type="entry name" value="SHORT CHAIN DEHYDROGENASE FAMILY PROTEIN"/>
    <property type="match status" value="1"/>
</dbReference>
<dbReference type="PROSITE" id="PS00061">
    <property type="entry name" value="ADH_SHORT"/>
    <property type="match status" value="1"/>
</dbReference>
<dbReference type="AlphaFoldDB" id="A0A346PSP7"/>
<dbReference type="Pfam" id="PF00106">
    <property type="entry name" value="adh_short"/>
    <property type="match status" value="1"/>
</dbReference>
<dbReference type="PRINTS" id="PR00081">
    <property type="entry name" value="GDHRDH"/>
</dbReference>
<reference evidence="4" key="1">
    <citation type="submission" date="2018-02" db="EMBL/GenBank/DDBJ databases">
        <title>Phenotypic and genomic properties of facultatively anaerobic sulfur-reducing natronoarchaea from hypersaline soda lakes.</title>
        <authorList>
            <person name="Sorokin D.Y."/>
            <person name="Kublanov I.V."/>
            <person name="Roman P."/>
            <person name="Sinninghe Damste J.S."/>
            <person name="Golyshin P.N."/>
            <person name="Rojo D."/>
            <person name="Ciordia S."/>
            <person name="Mena M.D.C."/>
            <person name="Ferrer M."/>
            <person name="Messina E."/>
            <person name="Smedile F."/>
            <person name="La Spada G."/>
            <person name="La Cono V."/>
            <person name="Yakimov M.M."/>
        </authorList>
    </citation>
    <scope>NUCLEOTIDE SEQUENCE [LARGE SCALE GENOMIC DNA]</scope>
    <source>
        <strain evidence="4">AArc-Mg</strain>
    </source>
</reference>
<dbReference type="InterPro" id="IPR002347">
    <property type="entry name" value="SDR_fam"/>
</dbReference>
<sequence length="247" mass="26965">MGITRGAIIVGASSGIGEALAREYAQQGYEIGLTARRTERLKRIGAELPTKSYVATMDLTDAEDAREGFLELAEAMDSVDLVVISAGVADVNDDLEWAVERQTIDVNVRGFAAIATAALEYFERNQDPASDRDGHLVGISSVAAHFGNGGTQAYNASKVFVSRYLEGLRVRQASADTDVVITTIEPGFVDTDLAYGSFWQCSPETAAKQIVQAVKKERDHAYVTRRWRLVAWVLKATPKPLLRRLLS</sequence>
<proteinExistence type="inferred from homology"/>
<keyword evidence="2 3" id="KW-0560">Oxidoreductase</keyword>
<evidence type="ECO:0000313" key="4">
    <source>
        <dbReference type="Proteomes" id="UP000258613"/>
    </source>
</evidence>
<dbReference type="PANTHER" id="PTHR44196">
    <property type="entry name" value="DEHYDROGENASE/REDUCTASE SDR FAMILY MEMBER 7B"/>
    <property type="match status" value="1"/>
</dbReference>
<comment type="similarity">
    <text evidence="1">Belongs to the short-chain dehydrogenases/reductases (SDR) family.</text>
</comment>
<evidence type="ECO:0000256" key="2">
    <source>
        <dbReference type="ARBA" id="ARBA00023002"/>
    </source>
</evidence>
<keyword evidence="4" id="KW-1185">Reference proteome</keyword>
<dbReference type="Gene3D" id="3.40.50.720">
    <property type="entry name" value="NAD(P)-binding Rossmann-like Domain"/>
    <property type="match status" value="1"/>
</dbReference>
<dbReference type="Proteomes" id="UP000258613">
    <property type="component" value="Chromosome"/>
</dbReference>
<dbReference type="KEGG" id="nag:AArcMg_2551"/>
<protein>
    <submittedName>
        <fullName evidence="3">3-oxoacyl-[acyl-carrier protein] reductase</fullName>
        <ecNumber evidence="3">1.1.1.100</ecNumber>
    </submittedName>
</protein>
<dbReference type="EMBL" id="CP027033">
    <property type="protein sequence ID" value="AXR82542.1"/>
    <property type="molecule type" value="Genomic_DNA"/>
</dbReference>
<name>A0A346PSP7_9EURY</name>
<dbReference type="SUPFAM" id="SSF51735">
    <property type="entry name" value="NAD(P)-binding Rossmann-fold domains"/>
    <property type="match status" value="1"/>
</dbReference>
<dbReference type="GO" id="GO:0004316">
    <property type="term" value="F:3-oxoacyl-[acyl-carrier-protein] reductase (NADPH) activity"/>
    <property type="evidence" value="ECO:0007669"/>
    <property type="project" value="UniProtKB-EC"/>
</dbReference>
<evidence type="ECO:0000313" key="3">
    <source>
        <dbReference type="EMBL" id="AXR82542.1"/>
    </source>
</evidence>
<gene>
    <name evidence="3" type="ORF">AArcMg_2551</name>
</gene>
<evidence type="ECO:0000256" key="1">
    <source>
        <dbReference type="ARBA" id="ARBA00006484"/>
    </source>
</evidence>
<accession>A0A346PSP7</accession>
<dbReference type="InterPro" id="IPR036291">
    <property type="entry name" value="NAD(P)-bd_dom_sf"/>
</dbReference>
<dbReference type="InterPro" id="IPR020904">
    <property type="entry name" value="Sc_DH/Rdtase_CS"/>
</dbReference>
<organism evidence="3 4">
    <name type="scientific">Natrarchaeobaculum sulfurireducens</name>
    <dbReference type="NCBI Taxonomy" id="2044521"/>
    <lineage>
        <taxon>Archaea</taxon>
        <taxon>Methanobacteriati</taxon>
        <taxon>Methanobacteriota</taxon>
        <taxon>Stenosarchaea group</taxon>
        <taxon>Halobacteria</taxon>
        <taxon>Halobacteriales</taxon>
        <taxon>Natrialbaceae</taxon>
        <taxon>Natrarchaeobaculum</taxon>
    </lineage>
</organism>
<dbReference type="EC" id="1.1.1.100" evidence="3"/>